<feature type="transmembrane region" description="Helical" evidence="1">
    <location>
        <begin position="99"/>
        <end position="118"/>
    </location>
</feature>
<keyword evidence="1" id="KW-0812">Transmembrane</keyword>
<feature type="transmembrane region" description="Helical" evidence="1">
    <location>
        <begin position="124"/>
        <end position="145"/>
    </location>
</feature>
<keyword evidence="3" id="KW-1185">Reference proteome</keyword>
<evidence type="ECO:0000313" key="2">
    <source>
        <dbReference type="EMBL" id="WPB53893.1"/>
    </source>
</evidence>
<protein>
    <submittedName>
        <fullName evidence="2">Uncharacterized protein</fullName>
    </submittedName>
</protein>
<gene>
    <name evidence="2" type="ORF">R9B83_02805</name>
</gene>
<evidence type="ECO:0000313" key="3">
    <source>
        <dbReference type="Proteomes" id="UP001303601"/>
    </source>
</evidence>
<name>A0ABZ0PAC1_9BACT</name>
<keyword evidence="1" id="KW-0472">Membrane</keyword>
<evidence type="ECO:0000256" key="1">
    <source>
        <dbReference type="SAM" id="Phobius"/>
    </source>
</evidence>
<dbReference type="EMBL" id="CP137845">
    <property type="protein sequence ID" value="WPB53893.1"/>
    <property type="molecule type" value="Genomic_DNA"/>
</dbReference>
<sequence length="172" mass="19598">MSNNKKWKNRKINLQSYIVSEEKPKKTLSKSWRIALTGLFLIAIPSFLMFLLIGKDGWIISNTKSFDRWAFELPIALAISAIQLMGIFLLIWKFKVFGVEALTFLVPITLAMNSFLVSSGAKEWFLRVLPAVAIAFLAIPILIINKKIAKKIENKKLDQMLAEEKKNKSLLD</sequence>
<dbReference type="Proteomes" id="UP001303601">
    <property type="component" value="Chromosome"/>
</dbReference>
<accession>A0ABZ0PAC1</accession>
<dbReference type="RefSeq" id="WP_211331327.1">
    <property type="nucleotide sequence ID" value="NZ_AP027305.1"/>
</dbReference>
<feature type="transmembrane region" description="Helical" evidence="1">
    <location>
        <begin position="73"/>
        <end position="92"/>
    </location>
</feature>
<organism evidence="2 3">
    <name type="scientific">Metamycoplasma equirhinis</name>
    <dbReference type="NCBI Taxonomy" id="92402"/>
    <lineage>
        <taxon>Bacteria</taxon>
        <taxon>Bacillati</taxon>
        <taxon>Mycoplasmatota</taxon>
        <taxon>Mycoplasmoidales</taxon>
        <taxon>Metamycoplasmataceae</taxon>
        <taxon>Metamycoplasma</taxon>
    </lineage>
</organism>
<dbReference type="GeneID" id="94493806"/>
<reference evidence="2" key="1">
    <citation type="submission" date="2023-11" db="EMBL/GenBank/DDBJ databases">
        <title>Completed genome sequence of Mycoplasma equirhinis type strain M432/72.</title>
        <authorList>
            <person name="Spergser J."/>
        </authorList>
    </citation>
    <scope>NUCLEOTIDE SEQUENCE [LARGE SCALE GENOMIC DNA]</scope>
    <source>
        <strain evidence="2">M432/72</strain>
    </source>
</reference>
<feature type="transmembrane region" description="Helical" evidence="1">
    <location>
        <begin position="32"/>
        <end position="53"/>
    </location>
</feature>
<keyword evidence="1" id="KW-1133">Transmembrane helix</keyword>
<proteinExistence type="predicted"/>